<proteinExistence type="predicted"/>
<protein>
    <submittedName>
        <fullName evidence="2">Uncharacterized protein</fullName>
    </submittedName>
</protein>
<sequence>MSNASKFNKRIFKIIRFTLIVSMLLVFGMDLLIEHKVNLLYPAWCCLILYLIADDKEP</sequence>
<keyword evidence="1" id="KW-0812">Transmembrane</keyword>
<reference evidence="2 3" key="1">
    <citation type="submission" date="2018-06" db="EMBL/GenBank/DDBJ databases">
        <authorList>
            <consortium name="Pathogen Informatics"/>
            <person name="Doyle S."/>
        </authorList>
    </citation>
    <scope>NUCLEOTIDE SEQUENCE [LARGE SCALE GENOMIC DNA]</scope>
    <source>
        <strain evidence="2 3">NCTC12224</strain>
    </source>
</reference>
<gene>
    <name evidence="2" type="ORF">NCTC12224_00463</name>
</gene>
<evidence type="ECO:0000313" key="3">
    <source>
        <dbReference type="Proteomes" id="UP000254924"/>
    </source>
</evidence>
<organism evidence="2 3">
    <name type="scientific">Streptococcus hyointestinalis</name>
    <dbReference type="NCBI Taxonomy" id="1337"/>
    <lineage>
        <taxon>Bacteria</taxon>
        <taxon>Bacillati</taxon>
        <taxon>Bacillota</taxon>
        <taxon>Bacilli</taxon>
        <taxon>Lactobacillales</taxon>
        <taxon>Streptococcaceae</taxon>
        <taxon>Streptococcus</taxon>
    </lineage>
</organism>
<dbReference type="AlphaFoldDB" id="A0A380K5Y4"/>
<dbReference type="GeneID" id="78357984"/>
<dbReference type="RefSeq" id="WP_172605514.1">
    <property type="nucleotide sequence ID" value="NZ_JBNPOC010000170.1"/>
</dbReference>
<keyword evidence="1" id="KW-0472">Membrane</keyword>
<keyword evidence="3" id="KW-1185">Reference proteome</keyword>
<name>A0A380K5Y4_9STRE</name>
<dbReference type="Proteomes" id="UP000254924">
    <property type="component" value="Unassembled WGS sequence"/>
</dbReference>
<evidence type="ECO:0000313" key="2">
    <source>
        <dbReference type="EMBL" id="SUN59608.1"/>
    </source>
</evidence>
<dbReference type="EMBL" id="UHFN01000007">
    <property type="protein sequence ID" value="SUN59608.1"/>
    <property type="molecule type" value="Genomic_DNA"/>
</dbReference>
<evidence type="ECO:0000256" key="1">
    <source>
        <dbReference type="SAM" id="Phobius"/>
    </source>
</evidence>
<feature type="transmembrane region" description="Helical" evidence="1">
    <location>
        <begin position="12"/>
        <end position="33"/>
    </location>
</feature>
<keyword evidence="1" id="KW-1133">Transmembrane helix</keyword>
<accession>A0A380K5Y4</accession>